<accession>A0A0N4V932</accession>
<dbReference type="PANTHER" id="PTHR14167:SF81">
    <property type="entry name" value="ENDOPHILIN-A"/>
    <property type="match status" value="1"/>
</dbReference>
<proteinExistence type="inferred from homology"/>
<feature type="domain" description="SH3" evidence="9">
    <location>
        <begin position="336"/>
        <end position="395"/>
    </location>
</feature>
<evidence type="ECO:0000313" key="12">
    <source>
        <dbReference type="Proteomes" id="UP000274131"/>
    </source>
</evidence>
<protein>
    <submittedName>
        <fullName evidence="13">SH3 domain-containing GRB2-like protein</fullName>
    </submittedName>
</protein>
<dbReference type="CDD" id="cd11803">
    <property type="entry name" value="SH3_Endophilin_A"/>
    <property type="match status" value="1"/>
</dbReference>
<dbReference type="CDD" id="cd07592">
    <property type="entry name" value="BAR_Endophilin_A"/>
    <property type="match status" value="1"/>
</dbReference>
<reference evidence="13" key="1">
    <citation type="submission" date="2017-02" db="UniProtKB">
        <authorList>
            <consortium name="WormBaseParasite"/>
        </authorList>
    </citation>
    <scope>IDENTIFICATION</scope>
</reference>
<dbReference type="InterPro" id="IPR035824">
    <property type="entry name" value="Endophilin_A_SH3"/>
</dbReference>
<organism evidence="13">
    <name type="scientific">Enterobius vermicularis</name>
    <name type="common">Human pinworm</name>
    <dbReference type="NCBI Taxonomy" id="51028"/>
    <lineage>
        <taxon>Eukaryota</taxon>
        <taxon>Metazoa</taxon>
        <taxon>Ecdysozoa</taxon>
        <taxon>Nematoda</taxon>
        <taxon>Chromadorea</taxon>
        <taxon>Rhabditida</taxon>
        <taxon>Spirurina</taxon>
        <taxon>Oxyuridomorpha</taxon>
        <taxon>Oxyuroidea</taxon>
        <taxon>Oxyuridae</taxon>
        <taxon>Enterobius</taxon>
    </lineage>
</organism>
<evidence type="ECO:0000313" key="13">
    <source>
        <dbReference type="WBParaSite" id="EVEC_0000690601-mRNA-1"/>
    </source>
</evidence>
<dbReference type="FunFam" id="2.30.30.40:FF:000072">
    <property type="entry name" value="Unconventional Myosin IB"/>
    <property type="match status" value="1"/>
</dbReference>
<evidence type="ECO:0000256" key="4">
    <source>
        <dbReference type="ARBA" id="ARBA00022583"/>
    </source>
</evidence>
<comment type="subcellular location">
    <subcellularLocation>
        <location evidence="1">Membrane</location>
        <topology evidence="1">Peripheral membrane protein</topology>
    </subcellularLocation>
</comment>
<feature type="compositionally biased region" description="Low complexity" evidence="8">
    <location>
        <begin position="301"/>
        <end position="311"/>
    </location>
</feature>
<evidence type="ECO:0000256" key="6">
    <source>
        <dbReference type="ARBA" id="ARBA00023136"/>
    </source>
</evidence>
<dbReference type="SUPFAM" id="SSF50044">
    <property type="entry name" value="SH3-domain"/>
    <property type="match status" value="1"/>
</dbReference>
<evidence type="ECO:0000256" key="7">
    <source>
        <dbReference type="PROSITE-ProRule" id="PRU00192"/>
    </source>
</evidence>
<comment type="similarity">
    <text evidence="2">Belongs to the endophilin family.</text>
</comment>
<dbReference type="SMART" id="SM00721">
    <property type="entry name" value="BAR"/>
    <property type="match status" value="1"/>
</dbReference>
<dbReference type="OrthoDB" id="443981at2759"/>
<keyword evidence="5" id="KW-0175">Coiled coil</keyword>
<dbReference type="PROSITE" id="PS51021">
    <property type="entry name" value="BAR"/>
    <property type="match status" value="1"/>
</dbReference>
<keyword evidence="4" id="KW-0254">Endocytosis</keyword>
<evidence type="ECO:0000313" key="11">
    <source>
        <dbReference type="EMBL" id="VDD91703.1"/>
    </source>
</evidence>
<gene>
    <name evidence="11" type="ORF">EVEC_LOCUS6454</name>
</gene>
<dbReference type="GO" id="GO:0005737">
    <property type="term" value="C:cytoplasm"/>
    <property type="evidence" value="ECO:0007669"/>
    <property type="project" value="InterPro"/>
</dbReference>
<dbReference type="InterPro" id="IPR027267">
    <property type="entry name" value="AH/BAR_dom_sf"/>
</dbReference>
<reference evidence="11 12" key="2">
    <citation type="submission" date="2018-10" db="EMBL/GenBank/DDBJ databases">
        <authorList>
            <consortium name="Pathogen Informatics"/>
        </authorList>
    </citation>
    <scope>NUCLEOTIDE SEQUENCE [LARGE SCALE GENOMIC DNA]</scope>
</reference>
<name>A0A0N4V932_ENTVE</name>
<dbReference type="EMBL" id="UXUI01008516">
    <property type="protein sequence ID" value="VDD91703.1"/>
    <property type="molecule type" value="Genomic_DNA"/>
</dbReference>
<feature type="region of interest" description="Disordered" evidence="8">
    <location>
        <begin position="262"/>
        <end position="337"/>
    </location>
</feature>
<dbReference type="Proteomes" id="UP000274131">
    <property type="component" value="Unassembled WGS sequence"/>
</dbReference>
<feature type="compositionally biased region" description="Polar residues" evidence="8">
    <location>
        <begin position="313"/>
        <end position="329"/>
    </location>
</feature>
<dbReference type="InterPro" id="IPR050384">
    <property type="entry name" value="Endophilin_SH3RF"/>
</dbReference>
<evidence type="ECO:0000256" key="3">
    <source>
        <dbReference type="ARBA" id="ARBA00022443"/>
    </source>
</evidence>
<dbReference type="GO" id="GO:0098978">
    <property type="term" value="C:glutamatergic synapse"/>
    <property type="evidence" value="ECO:0007669"/>
    <property type="project" value="TreeGrafter"/>
</dbReference>
<dbReference type="InterPro" id="IPR004148">
    <property type="entry name" value="BAR_dom"/>
</dbReference>
<dbReference type="SMART" id="SM00326">
    <property type="entry name" value="SH3"/>
    <property type="match status" value="1"/>
</dbReference>
<dbReference type="STRING" id="51028.A0A0N4V932"/>
<dbReference type="InterPro" id="IPR001452">
    <property type="entry name" value="SH3_domain"/>
</dbReference>
<dbReference type="WBParaSite" id="EVEC_0000690601-mRNA-1">
    <property type="protein sequence ID" value="EVEC_0000690601-mRNA-1"/>
    <property type="gene ID" value="EVEC_0000690601"/>
</dbReference>
<evidence type="ECO:0000256" key="2">
    <source>
        <dbReference type="ARBA" id="ARBA00006697"/>
    </source>
</evidence>
<keyword evidence="3 7" id="KW-0728">SH3 domain</keyword>
<dbReference type="GO" id="GO:0016020">
    <property type="term" value="C:membrane"/>
    <property type="evidence" value="ECO:0007669"/>
    <property type="project" value="UniProtKB-SubCell"/>
</dbReference>
<dbReference type="GO" id="GO:0016191">
    <property type="term" value="P:synaptic vesicle uncoating"/>
    <property type="evidence" value="ECO:0007669"/>
    <property type="project" value="TreeGrafter"/>
</dbReference>
<evidence type="ECO:0000256" key="1">
    <source>
        <dbReference type="ARBA" id="ARBA00004170"/>
    </source>
</evidence>
<keyword evidence="12" id="KW-1185">Reference proteome</keyword>
<evidence type="ECO:0000256" key="8">
    <source>
        <dbReference type="SAM" id="MobiDB-lite"/>
    </source>
</evidence>
<dbReference type="Gene3D" id="2.30.30.40">
    <property type="entry name" value="SH3 Domains"/>
    <property type="match status" value="1"/>
</dbReference>
<dbReference type="Pfam" id="PF00018">
    <property type="entry name" value="SH3_1"/>
    <property type="match status" value="1"/>
</dbReference>
<dbReference type="Pfam" id="PF03114">
    <property type="entry name" value="BAR"/>
    <property type="match status" value="1"/>
</dbReference>
<dbReference type="PROSITE" id="PS50002">
    <property type="entry name" value="SH3"/>
    <property type="match status" value="1"/>
</dbReference>
<dbReference type="InterPro" id="IPR036028">
    <property type="entry name" value="SH3-like_dom_sf"/>
</dbReference>
<evidence type="ECO:0000259" key="9">
    <source>
        <dbReference type="PROSITE" id="PS50002"/>
    </source>
</evidence>
<dbReference type="GO" id="GO:0098793">
    <property type="term" value="C:presynapse"/>
    <property type="evidence" value="ECO:0007669"/>
    <property type="project" value="TreeGrafter"/>
</dbReference>
<dbReference type="Gene3D" id="1.20.1270.60">
    <property type="entry name" value="Arfaptin homology (AH) domain/BAR domain"/>
    <property type="match status" value="1"/>
</dbReference>
<feature type="domain" description="BAR" evidence="10">
    <location>
        <begin position="18"/>
        <end position="247"/>
    </location>
</feature>
<evidence type="ECO:0000256" key="5">
    <source>
        <dbReference type="ARBA" id="ARBA00023054"/>
    </source>
</evidence>
<evidence type="ECO:0000259" key="10">
    <source>
        <dbReference type="PROSITE" id="PS51021"/>
    </source>
</evidence>
<dbReference type="SUPFAM" id="SSF103657">
    <property type="entry name" value="BAR/IMD domain-like"/>
    <property type="match status" value="1"/>
</dbReference>
<dbReference type="PANTHER" id="PTHR14167">
    <property type="entry name" value="SH3 DOMAIN-CONTAINING"/>
    <property type="match status" value="1"/>
</dbReference>
<sequence>MSFSGLKKQFNKANQYLSETMGAAEATKLDDDYTEMEKKVDLTNDLISALIAGTHEYLQPNPATRAKMTMAGAFSKVRGTTKTSPYPQVEGLLADTMQKYGSALGPDSDFGKALLDTSEAYRQMADIKYQMEDSVKHNFLDPLAHVQQTDIKEVNHHRTKLKGRRLDYDCKKRKQVRDDEMIQAEEKLEESKQLAEQAMFNLLSNDVEQVSQLSALVDAQLDFHQRTTQILEQLQTALHNRVQEASNRPRAEHIVKPVLTHRTPRNRSPVPADTASTTNINYQPQPQNTFKPFTSNGADWNSTTSTSNPPSSVYPQTGGQPFAQQNPSVTPVAPQARKPSAKALYDFEAQNEGELDFKEGEILELISQIDENWFEGRLRGKTGYFPISYVQVLVPL</sequence>
<keyword evidence="6" id="KW-0472">Membrane</keyword>
<feature type="compositionally biased region" description="Polar residues" evidence="8">
    <location>
        <begin position="274"/>
        <end position="300"/>
    </location>
</feature>
<dbReference type="AlphaFoldDB" id="A0A0N4V932"/>
<dbReference type="PRINTS" id="PR00452">
    <property type="entry name" value="SH3DOMAIN"/>
</dbReference>